<evidence type="ECO:0000313" key="3">
    <source>
        <dbReference type="Proteomes" id="UP000234190"/>
    </source>
</evidence>
<dbReference type="AlphaFoldDB" id="A0A2N4U1A7"/>
<feature type="chain" id="PRO_5014626190" description="DUF4189 domain-containing protein" evidence="1">
    <location>
        <begin position="23"/>
        <end position="313"/>
    </location>
</feature>
<dbReference type="Proteomes" id="UP000234190">
    <property type="component" value="Unassembled WGS sequence"/>
</dbReference>
<comment type="caution">
    <text evidence="2">The sequence shown here is derived from an EMBL/GenBank/DDBJ whole genome shotgun (WGS) entry which is preliminary data.</text>
</comment>
<feature type="signal peptide" evidence="1">
    <location>
        <begin position="1"/>
        <end position="22"/>
    </location>
</feature>
<reference evidence="2 3" key="1">
    <citation type="submission" date="2017-10" db="EMBL/GenBank/DDBJ databases">
        <title>Two draft genome sequences of Pusillimonas sp. strains isolated from a nitrate- and radionuclide-contaminated groundwater in Russia.</title>
        <authorList>
            <person name="Grouzdev D.S."/>
            <person name="Tourova T.P."/>
            <person name="Goeva M.A."/>
            <person name="Babich T.L."/>
            <person name="Sokolova D.S."/>
            <person name="Abdullin R."/>
            <person name="Poltaraus A.B."/>
            <person name="Toshchakov S.V."/>
            <person name="Nazina T.N."/>
        </authorList>
    </citation>
    <scope>NUCLEOTIDE SEQUENCE [LARGE SCALE GENOMIC DNA]</scope>
    <source>
        <strain evidence="2 3">JR1/69-3-13</strain>
    </source>
</reference>
<evidence type="ECO:0000256" key="1">
    <source>
        <dbReference type="SAM" id="SignalP"/>
    </source>
</evidence>
<keyword evidence="3" id="KW-1185">Reference proteome</keyword>
<evidence type="ECO:0000313" key="2">
    <source>
        <dbReference type="EMBL" id="PLC48799.1"/>
    </source>
</evidence>
<proteinExistence type="predicted"/>
<sequence length="313" mass="34065">MRRRLLILLALAACALSYNAHADLIVCNKSPTKAISVALAYQRGTFITTPYYVSGWEHITPSRCEFMGRGDVTGSQFWLHAVSENTILPLGSRPQFTRLHASDQEFCIADNDFEYESRGAGATHDCAEGRRLATFPITIWHTSDLTDLTIDINPDDFVPQASSQGSGQGPKLPDLYGTIGRTDLAVYTNRFASTEAEGRASVLANCRANSFGANDPCEPIRYSSFKNQCAAMAFAPNSGVFWVLRGEPDWSEQKTVSVALEECNKKDGGQGCAKAASVCSTYTALSAQKAQQDAQAQQQIWNMLGGALRGLGW</sequence>
<dbReference type="EMBL" id="PDNW01000015">
    <property type="protein sequence ID" value="PLC48799.1"/>
    <property type="molecule type" value="Genomic_DNA"/>
</dbReference>
<dbReference type="OrthoDB" id="9806840at2"/>
<accession>A0A2N4U1A7</accession>
<dbReference type="Pfam" id="PF06282">
    <property type="entry name" value="DUF1036"/>
    <property type="match status" value="1"/>
</dbReference>
<organism evidence="2 3">
    <name type="scientific">Pollutimonas subterranea</name>
    <dbReference type="NCBI Taxonomy" id="2045210"/>
    <lineage>
        <taxon>Bacteria</taxon>
        <taxon>Pseudomonadati</taxon>
        <taxon>Pseudomonadota</taxon>
        <taxon>Betaproteobacteria</taxon>
        <taxon>Burkholderiales</taxon>
        <taxon>Alcaligenaceae</taxon>
        <taxon>Pollutimonas</taxon>
    </lineage>
</organism>
<gene>
    <name evidence="2" type="ORF">CR159_15750</name>
</gene>
<evidence type="ECO:0008006" key="4">
    <source>
        <dbReference type="Google" id="ProtNLM"/>
    </source>
</evidence>
<name>A0A2N4U1A7_9BURK</name>
<protein>
    <recommendedName>
        <fullName evidence="4">DUF4189 domain-containing protein</fullName>
    </recommendedName>
</protein>
<keyword evidence="1" id="KW-0732">Signal</keyword>
<dbReference type="RefSeq" id="WP_102074931.1">
    <property type="nucleotide sequence ID" value="NZ_PDNW01000015.1"/>
</dbReference>
<dbReference type="InterPro" id="IPR009380">
    <property type="entry name" value="DUF1036"/>
</dbReference>